<dbReference type="EMBL" id="CADCTG010000241">
    <property type="protein sequence ID" value="CAA9272198.1"/>
    <property type="molecule type" value="Genomic_DNA"/>
</dbReference>
<accession>A0A6J4J8B7</accession>
<dbReference type="EC" id="3.6.1.13" evidence="2"/>
<organism evidence="2">
    <name type="scientific">uncultured Acetobacteraceae bacterium</name>
    <dbReference type="NCBI Taxonomy" id="169975"/>
    <lineage>
        <taxon>Bacteria</taxon>
        <taxon>Pseudomonadati</taxon>
        <taxon>Pseudomonadota</taxon>
        <taxon>Alphaproteobacteria</taxon>
        <taxon>Acetobacterales</taxon>
        <taxon>Acetobacteraceae</taxon>
        <taxon>environmental samples</taxon>
    </lineage>
</organism>
<evidence type="ECO:0000313" key="2">
    <source>
        <dbReference type="EMBL" id="CAA9272198.1"/>
    </source>
</evidence>
<feature type="compositionally biased region" description="Low complexity" evidence="1">
    <location>
        <begin position="52"/>
        <end position="62"/>
    </location>
</feature>
<gene>
    <name evidence="2" type="ORF">AVDCRST_MAG08-3245</name>
</gene>
<feature type="compositionally biased region" description="Basic residues" evidence="1">
    <location>
        <begin position="147"/>
        <end position="158"/>
    </location>
</feature>
<feature type="compositionally biased region" description="Basic and acidic residues" evidence="1">
    <location>
        <begin position="30"/>
        <end position="44"/>
    </location>
</feature>
<feature type="region of interest" description="Disordered" evidence="1">
    <location>
        <begin position="1"/>
        <end position="180"/>
    </location>
</feature>
<feature type="compositionally biased region" description="Low complexity" evidence="1">
    <location>
        <begin position="171"/>
        <end position="180"/>
    </location>
</feature>
<feature type="compositionally biased region" description="Basic residues" evidence="1">
    <location>
        <begin position="1"/>
        <end position="12"/>
    </location>
</feature>
<keyword evidence="2" id="KW-0378">Hydrolase</keyword>
<dbReference type="AlphaFoldDB" id="A0A6J4J8B7"/>
<feature type="non-terminal residue" evidence="2">
    <location>
        <position position="1"/>
    </location>
</feature>
<evidence type="ECO:0000256" key="1">
    <source>
        <dbReference type="SAM" id="MobiDB-lite"/>
    </source>
</evidence>
<proteinExistence type="predicted"/>
<sequence>GRPRDHHHQQPHRLREPLDAGPGGPHRLRGRDARPLRRGGEGRLRPGGAAGRGSAALGGAVPLPDPAPPVGVPARAHGERRNRPRRLRPARAAGGNGAGRGLAGRGGRAFPRRRLLHPTLPRLPGDRPHPRRRRARPGGAGHDHPRLRPFRVRSHAARRHDAGRRERRGVRAAPGAGDAV</sequence>
<dbReference type="GO" id="GO:0047631">
    <property type="term" value="F:ADP-ribose diphosphatase activity"/>
    <property type="evidence" value="ECO:0007669"/>
    <property type="project" value="UniProtKB-EC"/>
</dbReference>
<feature type="compositionally biased region" description="Gly residues" evidence="1">
    <location>
        <begin position="94"/>
        <end position="107"/>
    </location>
</feature>
<protein>
    <submittedName>
        <fullName evidence="2">ADP-ribose pyrophosphatase</fullName>
        <ecNumber evidence="2">3.6.1.13</ecNumber>
    </submittedName>
</protein>
<feature type="non-terminal residue" evidence="2">
    <location>
        <position position="180"/>
    </location>
</feature>
<name>A0A6J4J8B7_9PROT</name>
<reference evidence="2" key="1">
    <citation type="submission" date="2020-02" db="EMBL/GenBank/DDBJ databases">
        <authorList>
            <person name="Meier V. D."/>
        </authorList>
    </citation>
    <scope>NUCLEOTIDE SEQUENCE</scope>
    <source>
        <strain evidence="2">AVDCRST_MAG08</strain>
    </source>
</reference>